<sequence length="356" mass="37620">MPLLASLLLAPAQVVLDPSGIAMPMFDAERRFHENVARSRWSANTMEYVDGVSSSVLRHPYTIAHAAASELFVASFTLNHVVRLRWIDGKRAQYKVFVKGRDLDGPVGMALDHAGSLFIASFTNDVVLRVNASDGALLDRIGDEESLDCPEGLALSPDGRLFVASFLLPHLSVFDPQSGAFLGRFGALAPQPAQAAPRPAPSLAGAEDVAFDSEGAVHVSAYYSSAVYKFDAQSGALLAVYGQGLVSGPVGIACDPSSGDMFVSSYRDDKVLRFTPGGAFVGVAAGADVSPDGEAGAAQAELRARRQRRGATIRSPSGLSFDPHDGTLWVASYATGAVTRFNSSAWGGGRTWRVTD</sequence>
<accession>A0A0D3IQ65</accession>
<dbReference type="SUPFAM" id="SSF101898">
    <property type="entry name" value="NHL repeat"/>
    <property type="match status" value="1"/>
</dbReference>
<dbReference type="OMA" id="GASAPLX"/>
<evidence type="ECO:0000313" key="2">
    <source>
        <dbReference type="EnsemblProtists" id="EOD13400"/>
    </source>
</evidence>
<dbReference type="eggNOG" id="ENOG502SAFA">
    <property type="taxonomic scope" value="Eukaryota"/>
</dbReference>
<dbReference type="KEGG" id="ehx:EMIHUDRAFT_119839"/>
<evidence type="ECO:0000313" key="3">
    <source>
        <dbReference type="Proteomes" id="UP000013827"/>
    </source>
</evidence>
<dbReference type="RefSeq" id="XP_005765829.1">
    <property type="nucleotide sequence ID" value="XM_005765772.1"/>
</dbReference>
<dbReference type="GeneID" id="17259545"/>
<dbReference type="AlphaFoldDB" id="A0A0D3IQ65"/>
<dbReference type="InterPro" id="IPR050952">
    <property type="entry name" value="TRIM-NHL_E3_ligases"/>
</dbReference>
<proteinExistence type="predicted"/>
<reference evidence="3" key="1">
    <citation type="journal article" date="2013" name="Nature">
        <title>Pan genome of the phytoplankton Emiliania underpins its global distribution.</title>
        <authorList>
            <person name="Read B.A."/>
            <person name="Kegel J."/>
            <person name="Klute M.J."/>
            <person name="Kuo A."/>
            <person name="Lefebvre S.C."/>
            <person name="Maumus F."/>
            <person name="Mayer C."/>
            <person name="Miller J."/>
            <person name="Monier A."/>
            <person name="Salamov A."/>
            <person name="Young J."/>
            <person name="Aguilar M."/>
            <person name="Claverie J.M."/>
            <person name="Frickenhaus S."/>
            <person name="Gonzalez K."/>
            <person name="Herman E.K."/>
            <person name="Lin Y.C."/>
            <person name="Napier J."/>
            <person name="Ogata H."/>
            <person name="Sarno A.F."/>
            <person name="Shmutz J."/>
            <person name="Schroeder D."/>
            <person name="de Vargas C."/>
            <person name="Verret F."/>
            <person name="von Dassow P."/>
            <person name="Valentin K."/>
            <person name="Van de Peer Y."/>
            <person name="Wheeler G."/>
            <person name="Dacks J.B."/>
            <person name="Delwiche C.F."/>
            <person name="Dyhrman S.T."/>
            <person name="Glockner G."/>
            <person name="John U."/>
            <person name="Richards T."/>
            <person name="Worden A.Z."/>
            <person name="Zhang X."/>
            <person name="Grigoriev I.V."/>
            <person name="Allen A.E."/>
            <person name="Bidle K."/>
            <person name="Borodovsky M."/>
            <person name="Bowler C."/>
            <person name="Brownlee C."/>
            <person name="Cock J.M."/>
            <person name="Elias M."/>
            <person name="Gladyshev V.N."/>
            <person name="Groth M."/>
            <person name="Guda C."/>
            <person name="Hadaegh A."/>
            <person name="Iglesias-Rodriguez M.D."/>
            <person name="Jenkins J."/>
            <person name="Jones B.M."/>
            <person name="Lawson T."/>
            <person name="Leese F."/>
            <person name="Lindquist E."/>
            <person name="Lobanov A."/>
            <person name="Lomsadze A."/>
            <person name="Malik S.B."/>
            <person name="Marsh M.E."/>
            <person name="Mackinder L."/>
            <person name="Mock T."/>
            <person name="Mueller-Roeber B."/>
            <person name="Pagarete A."/>
            <person name="Parker M."/>
            <person name="Probert I."/>
            <person name="Quesneville H."/>
            <person name="Raines C."/>
            <person name="Rensing S.A."/>
            <person name="Riano-Pachon D.M."/>
            <person name="Richier S."/>
            <person name="Rokitta S."/>
            <person name="Shiraiwa Y."/>
            <person name="Soanes D.M."/>
            <person name="van der Giezen M."/>
            <person name="Wahlund T.M."/>
            <person name="Williams B."/>
            <person name="Wilson W."/>
            <person name="Wolfe G."/>
            <person name="Wurch L.L."/>
        </authorList>
    </citation>
    <scope>NUCLEOTIDE SEQUENCE</scope>
</reference>
<keyword evidence="3" id="KW-1185">Reference proteome</keyword>
<name>A0A0D3IQ65_EMIH1</name>
<feature type="signal peptide" evidence="1">
    <location>
        <begin position="1"/>
        <end position="16"/>
    </location>
</feature>
<dbReference type="Proteomes" id="UP000013827">
    <property type="component" value="Unassembled WGS sequence"/>
</dbReference>
<dbReference type="PANTHER" id="PTHR24104">
    <property type="entry name" value="E3 UBIQUITIN-PROTEIN LIGASE NHLRC1-RELATED"/>
    <property type="match status" value="1"/>
</dbReference>
<feature type="chain" id="PRO_5044291175" description="SMP-30/Gluconolactonase/LRE-like region domain-containing protein" evidence="1">
    <location>
        <begin position="17"/>
        <end position="356"/>
    </location>
</feature>
<reference evidence="2" key="2">
    <citation type="submission" date="2024-10" db="UniProtKB">
        <authorList>
            <consortium name="EnsemblProtists"/>
        </authorList>
    </citation>
    <scope>IDENTIFICATION</scope>
</reference>
<protein>
    <recommendedName>
        <fullName evidence="4">SMP-30/Gluconolactonase/LRE-like region domain-containing protein</fullName>
    </recommendedName>
</protein>
<evidence type="ECO:0008006" key="4">
    <source>
        <dbReference type="Google" id="ProtNLM"/>
    </source>
</evidence>
<dbReference type="HOGENOM" id="CLU_781751_0_0_1"/>
<organism evidence="2 3">
    <name type="scientific">Emiliania huxleyi (strain CCMP1516)</name>
    <dbReference type="NCBI Taxonomy" id="280463"/>
    <lineage>
        <taxon>Eukaryota</taxon>
        <taxon>Haptista</taxon>
        <taxon>Haptophyta</taxon>
        <taxon>Prymnesiophyceae</taxon>
        <taxon>Isochrysidales</taxon>
        <taxon>Noelaerhabdaceae</taxon>
        <taxon>Emiliania</taxon>
    </lineage>
</organism>
<dbReference type="Gene3D" id="2.120.10.30">
    <property type="entry name" value="TolB, C-terminal domain"/>
    <property type="match status" value="2"/>
</dbReference>
<dbReference type="PaxDb" id="2903-EOD13400"/>
<dbReference type="GO" id="GO:0008270">
    <property type="term" value="F:zinc ion binding"/>
    <property type="evidence" value="ECO:0007669"/>
    <property type="project" value="UniProtKB-KW"/>
</dbReference>
<dbReference type="PANTHER" id="PTHR24104:SF25">
    <property type="entry name" value="PROTEIN LIN-41"/>
    <property type="match status" value="1"/>
</dbReference>
<dbReference type="STRING" id="2903.R1DFV1"/>
<dbReference type="CDD" id="cd05819">
    <property type="entry name" value="NHL"/>
    <property type="match status" value="1"/>
</dbReference>
<dbReference type="EnsemblProtists" id="EOD13400">
    <property type="protein sequence ID" value="EOD13400"/>
    <property type="gene ID" value="EMIHUDRAFT_119839"/>
</dbReference>
<dbReference type="InterPro" id="IPR011042">
    <property type="entry name" value="6-blade_b-propeller_TolB-like"/>
</dbReference>
<keyword evidence="1" id="KW-0732">Signal</keyword>
<evidence type="ECO:0000256" key="1">
    <source>
        <dbReference type="SAM" id="SignalP"/>
    </source>
</evidence>